<dbReference type="RefSeq" id="WP_073192447.1">
    <property type="nucleotide sequence ID" value="NZ_FQTW01000002.1"/>
</dbReference>
<dbReference type="InterPro" id="IPR036953">
    <property type="entry name" value="GreA/GreB_C_sf"/>
</dbReference>
<dbReference type="EMBL" id="FQTW01000002">
    <property type="protein sequence ID" value="SHE54945.1"/>
    <property type="molecule type" value="Genomic_DNA"/>
</dbReference>
<dbReference type="InterPro" id="IPR023459">
    <property type="entry name" value="Tscrpt_elong_fac_GreA/B_fam"/>
</dbReference>
<dbReference type="Pfam" id="PF01272">
    <property type="entry name" value="GreA_GreB"/>
    <property type="match status" value="1"/>
</dbReference>
<feature type="domain" description="Transcription elongation factor GreA/GreB C-terminal" evidence="2">
    <location>
        <begin position="90"/>
        <end position="164"/>
    </location>
</feature>
<feature type="region of interest" description="Disordered" evidence="1">
    <location>
        <begin position="1"/>
        <end position="28"/>
    </location>
</feature>
<dbReference type="PANTHER" id="PTHR30437">
    <property type="entry name" value="TRANSCRIPTION ELONGATION FACTOR GREA"/>
    <property type="match status" value="1"/>
</dbReference>
<evidence type="ECO:0000313" key="3">
    <source>
        <dbReference type="EMBL" id="SHE54945.1"/>
    </source>
</evidence>
<proteinExistence type="predicted"/>
<sequence>MSRGFVKESDQEEPIVIPPRASLPEGQTNYVTPKGKYLLEEEKQQLEFRRVNLDIKDDTERRREVAKIDGQLHLLLERLNSAHVIDLEQQPKDHVRFGAQVKFKMNGKTLRFQIVGVDEASVKEKKIAFTSPLAKALISKKEGDCFTFNLGEDSRPVEVLEINYDIQ</sequence>
<dbReference type="OrthoDB" id="1094048at2"/>
<dbReference type="Proteomes" id="UP000184462">
    <property type="component" value="Unassembled WGS sequence"/>
</dbReference>
<organism evidence="3 4">
    <name type="scientific">Psychroflexus salarius</name>
    <dbReference type="NCBI Taxonomy" id="1155689"/>
    <lineage>
        <taxon>Bacteria</taxon>
        <taxon>Pseudomonadati</taxon>
        <taxon>Bacteroidota</taxon>
        <taxon>Flavobacteriia</taxon>
        <taxon>Flavobacteriales</taxon>
        <taxon>Flavobacteriaceae</taxon>
        <taxon>Psychroflexus</taxon>
    </lineage>
</organism>
<dbReference type="InterPro" id="IPR001437">
    <property type="entry name" value="Tscrpt_elong_fac_GreA/B_C"/>
</dbReference>
<dbReference type="GO" id="GO:0032784">
    <property type="term" value="P:regulation of DNA-templated transcription elongation"/>
    <property type="evidence" value="ECO:0007669"/>
    <property type="project" value="InterPro"/>
</dbReference>
<dbReference type="AlphaFoldDB" id="A0A1M4UDX2"/>
<protein>
    <submittedName>
        <fullName evidence="3">Transcription elongation factor GreB</fullName>
    </submittedName>
</protein>
<dbReference type="GO" id="GO:0070063">
    <property type="term" value="F:RNA polymerase binding"/>
    <property type="evidence" value="ECO:0007669"/>
    <property type="project" value="InterPro"/>
</dbReference>
<dbReference type="PANTHER" id="PTHR30437:SF4">
    <property type="entry name" value="TRANSCRIPTION ELONGATION FACTOR GREA"/>
    <property type="match status" value="1"/>
</dbReference>
<dbReference type="GO" id="GO:0003746">
    <property type="term" value="F:translation elongation factor activity"/>
    <property type="evidence" value="ECO:0007669"/>
    <property type="project" value="UniProtKB-KW"/>
</dbReference>
<keyword evidence="4" id="KW-1185">Reference proteome</keyword>
<gene>
    <name evidence="3" type="ORF">SAMN05444278_102314</name>
</gene>
<dbReference type="SUPFAM" id="SSF54534">
    <property type="entry name" value="FKBP-like"/>
    <property type="match status" value="1"/>
</dbReference>
<keyword evidence="3" id="KW-0648">Protein biosynthesis</keyword>
<dbReference type="GO" id="GO:0006354">
    <property type="term" value="P:DNA-templated transcription elongation"/>
    <property type="evidence" value="ECO:0007669"/>
    <property type="project" value="TreeGrafter"/>
</dbReference>
<keyword evidence="3" id="KW-0251">Elongation factor</keyword>
<dbReference type="Gene3D" id="3.10.50.30">
    <property type="entry name" value="Transcription elongation factor, GreA/GreB, C-terminal domain"/>
    <property type="match status" value="1"/>
</dbReference>
<evidence type="ECO:0000256" key="1">
    <source>
        <dbReference type="SAM" id="MobiDB-lite"/>
    </source>
</evidence>
<reference evidence="3 4" key="1">
    <citation type="submission" date="2016-11" db="EMBL/GenBank/DDBJ databases">
        <authorList>
            <person name="Jaros S."/>
            <person name="Januszkiewicz K."/>
            <person name="Wedrychowicz H."/>
        </authorList>
    </citation>
    <scope>NUCLEOTIDE SEQUENCE [LARGE SCALE GENOMIC DNA]</scope>
    <source>
        <strain evidence="3 4">DSM 25661</strain>
    </source>
</reference>
<evidence type="ECO:0000259" key="2">
    <source>
        <dbReference type="Pfam" id="PF01272"/>
    </source>
</evidence>
<dbReference type="GO" id="GO:0003677">
    <property type="term" value="F:DNA binding"/>
    <property type="evidence" value="ECO:0007669"/>
    <property type="project" value="InterPro"/>
</dbReference>
<dbReference type="STRING" id="1155689.SAMN05444278_102314"/>
<name>A0A1M4UDX2_9FLAO</name>
<evidence type="ECO:0000313" key="4">
    <source>
        <dbReference type="Proteomes" id="UP000184462"/>
    </source>
</evidence>
<accession>A0A1M4UDX2</accession>